<reference evidence="2 3" key="1">
    <citation type="submission" date="2020-01" db="EMBL/GenBank/DDBJ databases">
        <authorList>
            <person name="Liu G."/>
            <person name="Liu B."/>
        </authorList>
    </citation>
    <scope>NUCLEOTIDE SEQUENCE [LARGE SCALE GENOMIC DNA]</scope>
    <source>
        <strain evidence="2 3">FJAT-51161</strain>
    </source>
</reference>
<feature type="transmembrane region" description="Helical" evidence="1">
    <location>
        <begin position="46"/>
        <end position="66"/>
    </location>
</feature>
<keyword evidence="1" id="KW-0812">Transmembrane</keyword>
<proteinExistence type="predicted"/>
<evidence type="ECO:0000313" key="3">
    <source>
        <dbReference type="Proteomes" id="UP000596049"/>
    </source>
</evidence>
<organism evidence="2 3">
    <name type="scientific">Lysinibacillus agricola</name>
    <dbReference type="NCBI Taxonomy" id="2590012"/>
    <lineage>
        <taxon>Bacteria</taxon>
        <taxon>Bacillati</taxon>
        <taxon>Bacillota</taxon>
        <taxon>Bacilli</taxon>
        <taxon>Bacillales</taxon>
        <taxon>Bacillaceae</taxon>
        <taxon>Lysinibacillus</taxon>
    </lineage>
</organism>
<dbReference type="Proteomes" id="UP000596049">
    <property type="component" value="Chromosome"/>
</dbReference>
<keyword evidence="3" id="KW-1185">Reference proteome</keyword>
<keyword evidence="1" id="KW-1133">Transmembrane helix</keyword>
<protein>
    <recommendedName>
        <fullName evidence="4">Group-specific protein</fullName>
    </recommendedName>
</protein>
<evidence type="ECO:0008006" key="4">
    <source>
        <dbReference type="Google" id="ProtNLM"/>
    </source>
</evidence>
<evidence type="ECO:0000256" key="1">
    <source>
        <dbReference type="SAM" id="Phobius"/>
    </source>
</evidence>
<accession>A0ABX7AP89</accession>
<dbReference type="RefSeq" id="WP_053596746.1">
    <property type="nucleotide sequence ID" value="NZ_CP067341.1"/>
</dbReference>
<gene>
    <name evidence="2" type="ORF">FJQ98_20700</name>
</gene>
<sequence>MKELYYTGLVFFCLGSLMLFLHCLVSSAVRHLATYMGEPVPLNNSLYIPSVLFIVTGIVLISIYIFNKRKKF</sequence>
<keyword evidence="1" id="KW-0472">Membrane</keyword>
<evidence type="ECO:0000313" key="2">
    <source>
        <dbReference type="EMBL" id="QQP11586.1"/>
    </source>
</evidence>
<name>A0ABX7AP89_9BACI</name>
<dbReference type="EMBL" id="CP067341">
    <property type="protein sequence ID" value="QQP11586.1"/>
    <property type="molecule type" value="Genomic_DNA"/>
</dbReference>